<dbReference type="InParanoid" id="A0A340WM22"/>
<evidence type="ECO:0000313" key="2">
    <source>
        <dbReference type="Proteomes" id="UP000265300"/>
    </source>
</evidence>
<organism evidence="2 3">
    <name type="scientific">Lipotes vexillifer</name>
    <name type="common">Yangtze river dolphin</name>
    <dbReference type="NCBI Taxonomy" id="118797"/>
    <lineage>
        <taxon>Eukaryota</taxon>
        <taxon>Metazoa</taxon>
        <taxon>Chordata</taxon>
        <taxon>Craniata</taxon>
        <taxon>Vertebrata</taxon>
        <taxon>Euteleostomi</taxon>
        <taxon>Mammalia</taxon>
        <taxon>Eutheria</taxon>
        <taxon>Laurasiatheria</taxon>
        <taxon>Artiodactyla</taxon>
        <taxon>Whippomorpha</taxon>
        <taxon>Cetacea</taxon>
        <taxon>Odontoceti</taxon>
        <taxon>Lipotidae</taxon>
        <taxon>Lipotes</taxon>
    </lineage>
</organism>
<feature type="region of interest" description="Disordered" evidence="1">
    <location>
        <begin position="1"/>
        <end position="26"/>
    </location>
</feature>
<dbReference type="AlphaFoldDB" id="A0A340WM22"/>
<feature type="compositionally biased region" description="Low complexity" evidence="1">
    <location>
        <begin position="170"/>
        <end position="182"/>
    </location>
</feature>
<feature type="compositionally biased region" description="Low complexity" evidence="1">
    <location>
        <begin position="218"/>
        <end position="233"/>
    </location>
</feature>
<feature type="region of interest" description="Disordered" evidence="1">
    <location>
        <begin position="70"/>
        <end position="297"/>
    </location>
</feature>
<evidence type="ECO:0000313" key="3">
    <source>
        <dbReference type="RefSeq" id="XP_007448687.1"/>
    </source>
</evidence>
<reference evidence="3" key="1">
    <citation type="submission" date="2025-08" db="UniProtKB">
        <authorList>
            <consortium name="RefSeq"/>
        </authorList>
    </citation>
    <scope>IDENTIFICATION</scope>
</reference>
<sequence length="396" mass="40467">MAAAQRKQSWGSGQDATGGSETSYSAWTPTAACRDGLGFNACRNEGGAARRALSAPPRCQPSQAACEALGAPRLPPRPAQPGPAEASECARARRRPGSPSECPRPACAVGAGGLRLFEQEGGHISPSRPPSPHPPSTRRATRPFASPGHSSSQKLPQPQPPGPDSRLPHRPLSSPSSPKSPSGTDLALPRRTPQQQPRSWPRRIGASGRAKWIRGCRARPSPAPQRGAGPARGPSGGGGGGSGSGSWHSSAPALHFRLSSSPSPAAQRSLHPAFLSLPPPAHLGTGSPPWRRRPGPARLKHFAGATRLVATALSAVVRGCRVGCDFGRPSGCGSPSPPARGLESGDPLSEGEEGEPGAPGDPGVPAPPPRGREPTAGGSWLKLLSATGAGTRVLSQ</sequence>
<dbReference type="RefSeq" id="XP_007448687.1">
    <property type="nucleotide sequence ID" value="XM_007448625.1"/>
</dbReference>
<name>A0A340WM22_LIPVE</name>
<feature type="compositionally biased region" description="Low complexity" evidence="1">
    <location>
        <begin position="327"/>
        <end position="348"/>
    </location>
</feature>
<feature type="region of interest" description="Disordered" evidence="1">
    <location>
        <begin position="326"/>
        <end position="379"/>
    </location>
</feature>
<evidence type="ECO:0000256" key="1">
    <source>
        <dbReference type="SAM" id="MobiDB-lite"/>
    </source>
</evidence>
<protein>
    <submittedName>
        <fullName evidence="3">Skin secretory protein xP2-like</fullName>
    </submittedName>
</protein>
<proteinExistence type="predicted"/>
<dbReference type="GeneID" id="103086693"/>
<dbReference type="KEGG" id="lve:103086693"/>
<gene>
    <name evidence="3" type="primary">LOC103086693</name>
</gene>
<accession>A0A340WM22</accession>
<dbReference type="Proteomes" id="UP000265300">
    <property type="component" value="Unplaced"/>
</dbReference>
<feature type="compositionally biased region" description="Gly residues" evidence="1">
    <location>
        <begin position="234"/>
        <end position="244"/>
    </location>
</feature>
<keyword evidence="2" id="KW-1185">Reference proteome</keyword>